<proteinExistence type="inferred from homology"/>
<dbReference type="GeneTree" id="ENSGT00940000167797"/>
<dbReference type="OMA" id="AFNHHVV"/>
<dbReference type="KEGG" id="cvg:107099347"/>
<keyword evidence="6" id="KW-1185">Reference proteome</keyword>
<dbReference type="AlphaFoldDB" id="A0A3Q2ECJ2"/>
<dbReference type="InterPro" id="IPR002068">
    <property type="entry name" value="A-crystallin/Hsp20_dom"/>
</dbReference>
<comment type="similarity">
    <text evidence="1 2">Belongs to the small heat shock protein (HSP20) family.</text>
</comment>
<evidence type="ECO:0000256" key="3">
    <source>
        <dbReference type="SAM" id="MobiDB-lite"/>
    </source>
</evidence>
<dbReference type="InterPro" id="IPR008978">
    <property type="entry name" value="HSP20-like_chaperone"/>
</dbReference>
<dbReference type="Proteomes" id="UP000265020">
    <property type="component" value="Unassembled WGS sequence"/>
</dbReference>
<dbReference type="Pfam" id="PF00011">
    <property type="entry name" value="HSP20"/>
    <property type="match status" value="1"/>
</dbReference>
<evidence type="ECO:0000259" key="4">
    <source>
        <dbReference type="PROSITE" id="PS01031"/>
    </source>
</evidence>
<dbReference type="STRING" id="28743.ENSCVAP00000030223"/>
<feature type="domain" description="SHSP" evidence="4">
    <location>
        <begin position="83"/>
        <end position="187"/>
    </location>
</feature>
<evidence type="ECO:0000313" key="5">
    <source>
        <dbReference type="Ensembl" id="ENSCVAP00000030223.1"/>
    </source>
</evidence>
<dbReference type="PROSITE" id="PS01031">
    <property type="entry name" value="SHSP"/>
    <property type="match status" value="1"/>
</dbReference>
<dbReference type="OrthoDB" id="1431247at2759"/>
<dbReference type="GeneID" id="107099347"/>
<evidence type="ECO:0000313" key="6">
    <source>
        <dbReference type="Proteomes" id="UP000265020"/>
    </source>
</evidence>
<dbReference type="RefSeq" id="XP_015252912.1">
    <property type="nucleotide sequence ID" value="XM_015397426.1"/>
</dbReference>
<evidence type="ECO:0000256" key="2">
    <source>
        <dbReference type="RuleBase" id="RU003616"/>
    </source>
</evidence>
<accession>A0A3Q2ECJ2</accession>
<sequence>MASLMTSSQRSSSSYRSSSRYSASSSYRSDGSQDGSSHSLFEPFIDSAKCSGLFGEGGPGGPDSLPHFSTLSRPSSGPPGGAVTSWPSGAGSGPGCLADSYCMTADLRQFEPHDVVVMAYGHHVVVHAQRVLDDGSVGNTFTRKTSFPEDMDPLSLSGTLNPEGTLRVTVCRTTEALGPARHSKADL</sequence>
<dbReference type="Ensembl" id="ENSCVAT00000031652.1">
    <property type="protein sequence ID" value="ENSCVAP00000030223.1"/>
    <property type="gene ID" value="ENSCVAG00000018604.1"/>
</dbReference>
<dbReference type="Gene3D" id="2.60.40.790">
    <property type="match status" value="1"/>
</dbReference>
<reference evidence="5" key="2">
    <citation type="submission" date="2025-09" db="UniProtKB">
        <authorList>
            <consortium name="Ensembl"/>
        </authorList>
    </citation>
    <scope>IDENTIFICATION</scope>
</reference>
<organism evidence="5 6">
    <name type="scientific">Cyprinodon variegatus</name>
    <name type="common">Sheepshead minnow</name>
    <dbReference type="NCBI Taxonomy" id="28743"/>
    <lineage>
        <taxon>Eukaryota</taxon>
        <taxon>Metazoa</taxon>
        <taxon>Chordata</taxon>
        <taxon>Craniata</taxon>
        <taxon>Vertebrata</taxon>
        <taxon>Euteleostomi</taxon>
        <taxon>Actinopterygii</taxon>
        <taxon>Neopterygii</taxon>
        <taxon>Teleostei</taxon>
        <taxon>Neoteleostei</taxon>
        <taxon>Acanthomorphata</taxon>
        <taxon>Ovalentaria</taxon>
        <taxon>Atherinomorphae</taxon>
        <taxon>Cyprinodontiformes</taxon>
        <taxon>Cyprinodontidae</taxon>
        <taxon>Cyprinodon</taxon>
    </lineage>
</organism>
<feature type="region of interest" description="Disordered" evidence="3">
    <location>
        <begin position="52"/>
        <end position="87"/>
    </location>
</feature>
<protein>
    <submittedName>
        <fullName evidence="5">Heat shock protein beta-7-like</fullName>
    </submittedName>
</protein>
<name>A0A3Q2ECJ2_CYPVA</name>
<dbReference type="PANTHER" id="PTHR46907:SF1">
    <property type="entry name" value="HEAT SHOCK PROTEIN FAMILY B (SMALL) MEMBER 7"/>
    <property type="match status" value="1"/>
</dbReference>
<feature type="region of interest" description="Disordered" evidence="3">
    <location>
        <begin position="1"/>
        <end position="40"/>
    </location>
</feature>
<dbReference type="PANTHER" id="PTHR46907">
    <property type="entry name" value="HEAT SHOCK PROTEIN BETA-7-RELATED"/>
    <property type="match status" value="1"/>
</dbReference>
<feature type="compositionally biased region" description="Low complexity" evidence="3">
    <location>
        <begin position="7"/>
        <end position="37"/>
    </location>
</feature>
<dbReference type="SUPFAM" id="SSF49764">
    <property type="entry name" value="HSP20-like chaperones"/>
    <property type="match status" value="1"/>
</dbReference>
<evidence type="ECO:0000256" key="1">
    <source>
        <dbReference type="PROSITE-ProRule" id="PRU00285"/>
    </source>
</evidence>
<reference evidence="5" key="1">
    <citation type="submission" date="2025-08" db="UniProtKB">
        <authorList>
            <consortium name="Ensembl"/>
        </authorList>
    </citation>
    <scope>IDENTIFICATION</scope>
</reference>